<evidence type="ECO:0000313" key="5">
    <source>
        <dbReference type="EMBL" id="ETV85290.1"/>
    </source>
</evidence>
<dbReference type="STRING" id="112090.W4GZW7"/>
<dbReference type="InterPro" id="IPR036770">
    <property type="entry name" value="Ankyrin_rpt-contain_sf"/>
</dbReference>
<dbReference type="PANTHER" id="PTHR24153">
    <property type="entry name" value="ESPIN"/>
    <property type="match status" value="1"/>
</dbReference>
<sequence length="998" mass="109170">MQQVMSMDSGKTTLSSWAGKTMGHFRSTTRKSLDGGVDEMSTVASTSLHRLMRKSDSKDADALTAFLTALDDKDVNGVTSAVQNTPKFIEFPIHNDGILLHALCRWPNLSDVLHLLELAVHTFPEGVAFMDEMGRTPLHWLCMNPTVCARGIEVLVLGFPVSAAMCDKESSLPIHYLSCNPSQTIDMTLKLQHYETFALRNREGRTPLHCLLARHSTDFELCATLLSLAPEAISIADNMGRHILHWACAGKKSLDMQLLQLVLTLDPTAASRSDMKGQLPLHVLVSNQLVTVDAIQLLLPAYPHAVDVIDASGQSPLHLLGANESVHLAMLVALTDPGRNVPTSLKWLDDEHSSALHILCTNPRATTAMVELVLQTYPASAQLVDLYGATPFHYTCGNPAVTVDLVWVFLDKCPAVCKVVDQRGKTPLHYLCANPNVTPDLISIVFDAYPTSSQVMDNAMKLPVHYIIENPGIPSDMAYRLLANGSAYRLRYDIQEVPHVPHACVTYYFNETFSPATVYCAVDVALDSRTSKAVVLHYFSDRTTFQHLLTSLAQLDISSSDTTSVALVDSFDNARKRIRIEDASPILDFCLVLEHPAATVDEIRTQIDAQALVTSLGQCVSHWHTTAGLAHGNMTPRSIGFFPDRGGAFKLLPALTNQSTTATISPPLQIAYYPVTEPLYCAPEMAEVLLTRPFAVPTLASDMWQFGCTMYEVVTGVPLVTAIAPYSAMLPPKQLYHVIASLTDAVLEHVLTPLPTDIRDTLSHVLKVQPGARWTIDRVMGVAGLSMLSHPPSSSSEQLKWGFSCPLAGGRACSHDQEAAIHMALQADVDQLTQMLLQAKTQLRHVELDRDALQRQLCELVDHFNSVLQDKEETKHVAAVTEMKRASLATQLDTMVHMVMSVIPLAQQVYGQSSDDFLAHTMADAANATVKPSYAIDQSTTPSSLVGLVKAHIRHTIVSKGCIAKWATSHSTNVPSLLDDHPFLGNPADCDASPNMYL</sequence>
<name>W4GZW7_APHAT</name>
<dbReference type="RefSeq" id="XP_009825308.1">
    <property type="nucleotide sequence ID" value="XM_009827006.1"/>
</dbReference>
<dbReference type="InterPro" id="IPR000719">
    <property type="entry name" value="Prot_kinase_dom"/>
</dbReference>
<dbReference type="PANTHER" id="PTHR24153:SF8">
    <property type="entry name" value="FORKED, ISOFORM F"/>
    <property type="match status" value="1"/>
</dbReference>
<accession>W4GZW7</accession>
<dbReference type="Gene3D" id="1.25.40.20">
    <property type="entry name" value="Ankyrin repeat-containing domain"/>
    <property type="match status" value="2"/>
</dbReference>
<dbReference type="GeneID" id="20805081"/>
<dbReference type="GO" id="GO:0051015">
    <property type="term" value="F:actin filament binding"/>
    <property type="evidence" value="ECO:0007669"/>
    <property type="project" value="TreeGrafter"/>
</dbReference>
<dbReference type="GO" id="GO:0005524">
    <property type="term" value="F:ATP binding"/>
    <property type="evidence" value="ECO:0007669"/>
    <property type="project" value="InterPro"/>
</dbReference>
<dbReference type="SMART" id="SM00220">
    <property type="entry name" value="S_TKc"/>
    <property type="match status" value="1"/>
</dbReference>
<dbReference type="Gene3D" id="1.10.510.10">
    <property type="entry name" value="Transferase(Phosphotransferase) domain 1"/>
    <property type="match status" value="1"/>
</dbReference>
<dbReference type="GO" id="GO:0051017">
    <property type="term" value="P:actin filament bundle assembly"/>
    <property type="evidence" value="ECO:0007669"/>
    <property type="project" value="TreeGrafter"/>
</dbReference>
<dbReference type="GO" id="GO:0005737">
    <property type="term" value="C:cytoplasm"/>
    <property type="evidence" value="ECO:0007669"/>
    <property type="project" value="TreeGrafter"/>
</dbReference>
<evidence type="ECO:0000256" key="3">
    <source>
        <dbReference type="SAM" id="Coils"/>
    </source>
</evidence>
<feature type="coiled-coil region" evidence="3">
    <location>
        <begin position="822"/>
        <end position="856"/>
    </location>
</feature>
<dbReference type="InterPro" id="IPR052420">
    <property type="entry name" value="Espin/Espin-like"/>
</dbReference>
<dbReference type="SUPFAM" id="SSF56112">
    <property type="entry name" value="Protein kinase-like (PK-like)"/>
    <property type="match status" value="1"/>
</dbReference>
<organism evidence="5">
    <name type="scientific">Aphanomyces astaci</name>
    <name type="common">Crayfish plague agent</name>
    <dbReference type="NCBI Taxonomy" id="112090"/>
    <lineage>
        <taxon>Eukaryota</taxon>
        <taxon>Sar</taxon>
        <taxon>Stramenopiles</taxon>
        <taxon>Oomycota</taxon>
        <taxon>Saprolegniomycetes</taxon>
        <taxon>Saprolegniales</taxon>
        <taxon>Verrucalvaceae</taxon>
        <taxon>Aphanomyces</taxon>
    </lineage>
</organism>
<evidence type="ECO:0000259" key="4">
    <source>
        <dbReference type="PROSITE" id="PS50011"/>
    </source>
</evidence>
<dbReference type="PROSITE" id="PS50011">
    <property type="entry name" value="PROTEIN_KINASE_DOM"/>
    <property type="match status" value="1"/>
</dbReference>
<keyword evidence="3" id="KW-0175">Coiled coil</keyword>
<feature type="domain" description="Protein kinase" evidence="4">
    <location>
        <begin position="431"/>
        <end position="793"/>
    </location>
</feature>
<protein>
    <recommendedName>
        <fullName evidence="4">Protein kinase domain-containing protein</fullName>
    </recommendedName>
</protein>
<dbReference type="InterPro" id="IPR011009">
    <property type="entry name" value="Kinase-like_dom_sf"/>
</dbReference>
<keyword evidence="2" id="KW-0040">ANK repeat</keyword>
<dbReference type="EMBL" id="KI913118">
    <property type="protein sequence ID" value="ETV85290.1"/>
    <property type="molecule type" value="Genomic_DNA"/>
</dbReference>
<gene>
    <name evidence="5" type="ORF">H257_03085</name>
</gene>
<dbReference type="VEuPathDB" id="FungiDB:H257_03085"/>
<reference evidence="5" key="1">
    <citation type="submission" date="2013-12" db="EMBL/GenBank/DDBJ databases">
        <title>The Genome Sequence of Aphanomyces astaci APO3.</title>
        <authorList>
            <consortium name="The Broad Institute Genomics Platform"/>
            <person name="Russ C."/>
            <person name="Tyler B."/>
            <person name="van West P."/>
            <person name="Dieguez-Uribeondo J."/>
            <person name="Young S.K."/>
            <person name="Zeng Q."/>
            <person name="Gargeya S."/>
            <person name="Fitzgerald M."/>
            <person name="Abouelleil A."/>
            <person name="Alvarado L."/>
            <person name="Chapman S.B."/>
            <person name="Gainer-Dewar J."/>
            <person name="Goldberg J."/>
            <person name="Griggs A."/>
            <person name="Gujja S."/>
            <person name="Hansen M."/>
            <person name="Howarth C."/>
            <person name="Imamovic A."/>
            <person name="Ireland A."/>
            <person name="Larimer J."/>
            <person name="McCowan C."/>
            <person name="Murphy C."/>
            <person name="Pearson M."/>
            <person name="Poon T.W."/>
            <person name="Priest M."/>
            <person name="Roberts A."/>
            <person name="Saif S."/>
            <person name="Shea T."/>
            <person name="Sykes S."/>
            <person name="Wortman J."/>
            <person name="Nusbaum C."/>
            <person name="Birren B."/>
        </authorList>
    </citation>
    <scope>NUCLEOTIDE SEQUENCE [LARGE SCALE GENOMIC DNA]</scope>
    <source>
        <strain evidence="5">APO3</strain>
    </source>
</reference>
<dbReference type="SMART" id="SM00248">
    <property type="entry name" value="ANK"/>
    <property type="match status" value="8"/>
</dbReference>
<evidence type="ECO:0000256" key="2">
    <source>
        <dbReference type="ARBA" id="ARBA00023043"/>
    </source>
</evidence>
<dbReference type="OrthoDB" id="61627at2759"/>
<keyword evidence="1" id="KW-0677">Repeat</keyword>
<dbReference type="SUPFAM" id="SSF48403">
    <property type="entry name" value="Ankyrin repeat"/>
    <property type="match status" value="2"/>
</dbReference>
<dbReference type="GO" id="GO:0004672">
    <property type="term" value="F:protein kinase activity"/>
    <property type="evidence" value="ECO:0007669"/>
    <property type="project" value="InterPro"/>
</dbReference>
<dbReference type="InterPro" id="IPR002110">
    <property type="entry name" value="Ankyrin_rpt"/>
</dbReference>
<proteinExistence type="predicted"/>
<dbReference type="AlphaFoldDB" id="W4GZW7"/>
<evidence type="ECO:0000256" key="1">
    <source>
        <dbReference type="ARBA" id="ARBA00022737"/>
    </source>
</evidence>